<dbReference type="PROSITE" id="PS00028">
    <property type="entry name" value="ZINC_FINGER_C2H2_1"/>
    <property type="match status" value="2"/>
</dbReference>
<evidence type="ECO:0000313" key="4">
    <source>
        <dbReference type="EnsemblMetazoa" id="BGLB006290-PB"/>
    </source>
</evidence>
<organism evidence="4 5">
    <name type="scientific">Biomphalaria glabrata</name>
    <name type="common">Bloodfluke planorb</name>
    <name type="synonym">Freshwater snail</name>
    <dbReference type="NCBI Taxonomy" id="6526"/>
    <lineage>
        <taxon>Eukaryota</taxon>
        <taxon>Metazoa</taxon>
        <taxon>Spiralia</taxon>
        <taxon>Lophotrochozoa</taxon>
        <taxon>Mollusca</taxon>
        <taxon>Gastropoda</taxon>
        <taxon>Heterobranchia</taxon>
        <taxon>Euthyneura</taxon>
        <taxon>Panpulmonata</taxon>
        <taxon>Hygrophila</taxon>
        <taxon>Lymnaeoidea</taxon>
        <taxon>Planorbidae</taxon>
        <taxon>Biomphalaria</taxon>
    </lineage>
</organism>
<evidence type="ECO:0000256" key="1">
    <source>
        <dbReference type="PROSITE-ProRule" id="PRU00042"/>
    </source>
</evidence>
<dbReference type="PANTHER" id="PTHR47034:SF1">
    <property type="entry name" value="ZINC FINGER TRANSCRIPTION FACTOR TRPS1"/>
    <property type="match status" value="1"/>
</dbReference>
<dbReference type="GO" id="GO:0005634">
    <property type="term" value="C:nucleus"/>
    <property type="evidence" value="ECO:0007669"/>
    <property type="project" value="InterPro"/>
</dbReference>
<feature type="compositionally biased region" description="Polar residues" evidence="2">
    <location>
        <begin position="383"/>
        <end position="394"/>
    </location>
</feature>
<dbReference type="OrthoDB" id="5576026at2759"/>
<dbReference type="GO" id="GO:0008270">
    <property type="term" value="F:zinc ion binding"/>
    <property type="evidence" value="ECO:0007669"/>
    <property type="project" value="UniProtKB-KW"/>
</dbReference>
<dbReference type="RefSeq" id="XP_013077389.2">
    <property type="nucleotide sequence ID" value="XM_013221935.2"/>
</dbReference>
<dbReference type="Proteomes" id="UP000076420">
    <property type="component" value="Unassembled WGS sequence"/>
</dbReference>
<dbReference type="KEGG" id="bgt:106063541"/>
<feature type="compositionally biased region" description="Basic and acidic residues" evidence="2">
    <location>
        <begin position="221"/>
        <end position="246"/>
    </location>
</feature>
<feature type="region of interest" description="Disordered" evidence="2">
    <location>
        <begin position="274"/>
        <end position="293"/>
    </location>
</feature>
<dbReference type="Gene3D" id="3.30.160.60">
    <property type="entry name" value="Classic Zinc Finger"/>
    <property type="match status" value="2"/>
</dbReference>
<dbReference type="SUPFAM" id="SSF57667">
    <property type="entry name" value="beta-beta-alpha zinc fingers"/>
    <property type="match status" value="1"/>
</dbReference>
<keyword evidence="1" id="KW-0479">Metal-binding</keyword>
<dbReference type="PANTHER" id="PTHR47034">
    <property type="entry name" value="ZINC FINGER TRANSCRIPTION FACTOR TRPS1"/>
    <property type="match status" value="1"/>
</dbReference>
<dbReference type="GO" id="GO:0006357">
    <property type="term" value="P:regulation of transcription by RNA polymerase II"/>
    <property type="evidence" value="ECO:0007669"/>
    <property type="project" value="TreeGrafter"/>
</dbReference>
<feature type="compositionally biased region" description="Polar residues" evidence="2">
    <location>
        <begin position="148"/>
        <end position="157"/>
    </location>
</feature>
<dbReference type="VEuPathDB" id="VectorBase:BGLAX_042787"/>
<dbReference type="InterPro" id="IPR013087">
    <property type="entry name" value="Znf_C2H2_type"/>
</dbReference>
<sequence>MMAEDSQSPQEISSLPDSISDQVDVVESVVSTAPTSTELTSVTVEELVPTTQATSTKAESSAYVRPNGRLSLTKDAERNAVPACTIAPIMSRRSDFLLSGSSASAFRPFVTQTSTREITSSSSHNQNPLTSTPVSRRAERLTLPGASTFMSFNRTTPTPSPHRQLLLGDSANNNEENEDGRTTASAPPCTPAPEPHLQPQSPFRNNRQIKKIDLLAMSRSRQSDRAENARRDGRLAPSPRKKDEVLRNSGFTFPASRVYEAQSSLRLSMQNSRLTGADSGLSPERLTTGTLSTSSPNIDVVSVDDQPDPTKCMFSIQFSPAEQVLKCSICGFFTSNQRIYRRHRRLHTRQYQPNLIHCNLCDFSTTQIRKMREHTISSHHLSHPQSLASSSQAFNPPAMLESNHRPSLQSQIFMGNGSMFHPVTNRPVNIAIGAASATAISSASTLALPTYITPSQEPQIHVNTQAGLQHPPRGSAMLGNYAPSSGQEMTNYMHSVISNLMSPHTDPNNSVSSSDLYLMAARNFPQESHTALPSTSVPVSEASYNFRRFWNNNSNSFGNNQNTSASSFVKVKSEPRAAPINQMSRTVPDLPSSTQKDRQVRSPRRQSDNIDSESGMDMSSDDHACSPQPGGFGSRSDARVSTDTLQTSSTAQADDPPVSSQCSVPFIKIEFPPHREACNYLNCNTRMRTDREVQCEIISASNSHCRPGGRTQSETVSSAGGSAVMETRCYFCGVTFDDEVLYSIHIGCHSHTDPFICNVCGKQCHNKYGFYSHIMRGHQSRPNT</sequence>
<name>A0A2C9JQA5_BIOGL</name>
<dbReference type="SMART" id="SM00355">
    <property type="entry name" value="ZnF_C2H2"/>
    <property type="match status" value="4"/>
</dbReference>
<reference evidence="4" key="1">
    <citation type="submission" date="2020-05" db="UniProtKB">
        <authorList>
            <consortium name="EnsemblMetazoa"/>
        </authorList>
    </citation>
    <scope>IDENTIFICATION</scope>
    <source>
        <strain evidence="4">BB02</strain>
    </source>
</reference>
<feature type="compositionally biased region" description="Polar residues" evidence="2">
    <location>
        <begin position="1"/>
        <end position="16"/>
    </location>
</feature>
<dbReference type="EnsemblMetazoa" id="BGLB006290-RC">
    <property type="protein sequence ID" value="BGLB006290-PC"/>
    <property type="gene ID" value="BGLB006290"/>
</dbReference>
<feature type="region of interest" description="Disordered" evidence="2">
    <location>
        <begin position="115"/>
        <end position="248"/>
    </location>
</feature>
<keyword evidence="1" id="KW-0863">Zinc-finger</keyword>
<dbReference type="AlphaFoldDB" id="A0A2C9JQA5"/>
<feature type="domain" description="C2H2-type" evidence="3">
    <location>
        <begin position="325"/>
        <end position="352"/>
    </location>
</feature>
<feature type="compositionally biased region" description="Polar residues" evidence="2">
    <location>
        <begin position="115"/>
        <end position="134"/>
    </location>
</feature>
<evidence type="ECO:0000313" key="5">
    <source>
        <dbReference type="Proteomes" id="UP000076420"/>
    </source>
</evidence>
<feature type="compositionally biased region" description="Polar residues" evidence="2">
    <location>
        <begin position="639"/>
        <end position="660"/>
    </location>
</feature>
<feature type="region of interest" description="Disordered" evidence="2">
    <location>
        <begin position="576"/>
        <end position="660"/>
    </location>
</feature>
<keyword evidence="1" id="KW-0862">Zinc</keyword>
<evidence type="ECO:0000256" key="2">
    <source>
        <dbReference type="SAM" id="MobiDB-lite"/>
    </source>
</evidence>
<dbReference type="InterPro" id="IPR036236">
    <property type="entry name" value="Znf_C2H2_sf"/>
</dbReference>
<dbReference type="PROSITE" id="PS50157">
    <property type="entry name" value="ZINC_FINGER_C2H2_2"/>
    <property type="match status" value="1"/>
</dbReference>
<feature type="region of interest" description="Disordered" evidence="2">
    <location>
        <begin position="1"/>
        <end position="20"/>
    </location>
</feature>
<dbReference type="GO" id="GO:0000977">
    <property type="term" value="F:RNA polymerase II transcription regulatory region sequence-specific DNA binding"/>
    <property type="evidence" value="ECO:0007669"/>
    <property type="project" value="TreeGrafter"/>
</dbReference>
<gene>
    <name evidence="4" type="primary">106063541</name>
</gene>
<dbReference type="VEuPathDB" id="VectorBase:BGLB006290"/>
<feature type="region of interest" description="Disordered" evidence="2">
    <location>
        <begin position="382"/>
        <end position="401"/>
    </location>
</feature>
<protein>
    <recommendedName>
        <fullName evidence="3">C2H2-type domain-containing protein</fullName>
    </recommendedName>
</protein>
<proteinExistence type="predicted"/>
<dbReference type="InterPro" id="IPR028440">
    <property type="entry name" value="TRPS1"/>
</dbReference>
<dbReference type="GO" id="GO:0003700">
    <property type="term" value="F:DNA-binding transcription factor activity"/>
    <property type="evidence" value="ECO:0007669"/>
    <property type="project" value="InterPro"/>
</dbReference>
<evidence type="ECO:0000259" key="3">
    <source>
        <dbReference type="PROSITE" id="PS50157"/>
    </source>
</evidence>
<accession>A0A2C9JQA5</accession>
<dbReference type="STRING" id="6526.A0A2C9JQA5"/>
<feature type="compositionally biased region" description="Basic and acidic residues" evidence="2">
    <location>
        <begin position="595"/>
        <end position="608"/>
    </location>
</feature>
<dbReference type="EnsemblMetazoa" id="BGLB006290-RB">
    <property type="protein sequence ID" value="BGLB006290-PB"/>
    <property type="gene ID" value="BGLB006290"/>
</dbReference>